<evidence type="ECO:0000259" key="1">
    <source>
        <dbReference type="Pfam" id="PF03732"/>
    </source>
</evidence>
<keyword evidence="3" id="KW-1185">Reference proteome</keyword>
<accession>A0AAE2BHV1</accession>
<dbReference type="Proteomes" id="UP001289374">
    <property type="component" value="Unassembled WGS sequence"/>
</dbReference>
<evidence type="ECO:0000313" key="3">
    <source>
        <dbReference type="Proteomes" id="UP001289374"/>
    </source>
</evidence>
<proteinExistence type="predicted"/>
<dbReference type="EMBL" id="JACGWL010000016">
    <property type="protein sequence ID" value="KAK4385968.1"/>
    <property type="molecule type" value="Genomic_DNA"/>
</dbReference>
<dbReference type="Pfam" id="PF03732">
    <property type="entry name" value="Retrotrans_gag"/>
    <property type="match status" value="1"/>
</dbReference>
<dbReference type="InterPro" id="IPR005162">
    <property type="entry name" value="Retrotrans_gag_dom"/>
</dbReference>
<reference evidence="2" key="1">
    <citation type="submission" date="2020-06" db="EMBL/GenBank/DDBJ databases">
        <authorList>
            <person name="Li T."/>
            <person name="Hu X."/>
            <person name="Zhang T."/>
            <person name="Song X."/>
            <person name="Zhang H."/>
            <person name="Dai N."/>
            <person name="Sheng W."/>
            <person name="Hou X."/>
            <person name="Wei L."/>
        </authorList>
    </citation>
    <scope>NUCLEOTIDE SEQUENCE</scope>
    <source>
        <strain evidence="2">K16</strain>
        <tissue evidence="2">Leaf</tissue>
    </source>
</reference>
<protein>
    <recommendedName>
        <fullName evidence="1">Retrotransposon gag domain-containing protein</fullName>
    </recommendedName>
</protein>
<comment type="caution">
    <text evidence="2">The sequence shown here is derived from an EMBL/GenBank/DDBJ whole genome shotgun (WGS) entry which is preliminary data.</text>
</comment>
<organism evidence="2 3">
    <name type="scientific">Sesamum angolense</name>
    <dbReference type="NCBI Taxonomy" id="2727404"/>
    <lineage>
        <taxon>Eukaryota</taxon>
        <taxon>Viridiplantae</taxon>
        <taxon>Streptophyta</taxon>
        <taxon>Embryophyta</taxon>
        <taxon>Tracheophyta</taxon>
        <taxon>Spermatophyta</taxon>
        <taxon>Magnoliopsida</taxon>
        <taxon>eudicotyledons</taxon>
        <taxon>Gunneridae</taxon>
        <taxon>Pentapetalae</taxon>
        <taxon>asterids</taxon>
        <taxon>lamiids</taxon>
        <taxon>Lamiales</taxon>
        <taxon>Pedaliaceae</taxon>
        <taxon>Sesamum</taxon>
    </lineage>
</organism>
<evidence type="ECO:0000313" key="2">
    <source>
        <dbReference type="EMBL" id="KAK4385968.1"/>
    </source>
</evidence>
<reference evidence="2" key="2">
    <citation type="journal article" date="2024" name="Plant">
        <title>Genomic evolution and insights into agronomic trait innovations of Sesamum species.</title>
        <authorList>
            <person name="Miao H."/>
            <person name="Wang L."/>
            <person name="Qu L."/>
            <person name="Liu H."/>
            <person name="Sun Y."/>
            <person name="Le M."/>
            <person name="Wang Q."/>
            <person name="Wei S."/>
            <person name="Zheng Y."/>
            <person name="Lin W."/>
            <person name="Duan Y."/>
            <person name="Cao H."/>
            <person name="Xiong S."/>
            <person name="Wang X."/>
            <person name="Wei L."/>
            <person name="Li C."/>
            <person name="Ma Q."/>
            <person name="Ju M."/>
            <person name="Zhao R."/>
            <person name="Li G."/>
            <person name="Mu C."/>
            <person name="Tian Q."/>
            <person name="Mei H."/>
            <person name="Zhang T."/>
            <person name="Gao T."/>
            <person name="Zhang H."/>
        </authorList>
    </citation>
    <scope>NUCLEOTIDE SEQUENCE</scope>
    <source>
        <strain evidence="2">K16</strain>
    </source>
</reference>
<dbReference type="AlphaFoldDB" id="A0AAE2BHV1"/>
<gene>
    <name evidence="2" type="ORF">Sango_2720800</name>
</gene>
<name>A0AAE2BHV1_9LAMI</name>
<feature type="domain" description="Retrotransposon gag" evidence="1">
    <location>
        <begin position="2"/>
        <end position="85"/>
    </location>
</feature>
<sequence>MQGDALSWFKWIFTNRQLSSWDAFTRSLELRFGPSSFDNHEAMLFKLRQHGSVKEFRVEFERLCNRVVGLPPKSILNCFIFGLRPDIQRELAVLRPSSISKAVGLAKLIEAKSADARCSSTPASPPASPSLPPLLLAPPQNPFFLPIALLHQKCRPAVLRAFVLIVTTSSPPVTNVRLSTSSSSYLAIPTPTPCRPHYLILGPLRRLPNPRRSSL</sequence>